<protein>
    <submittedName>
        <fullName evidence="7">Helix-turn-helix transcriptional regulator</fullName>
    </submittedName>
</protein>
<feature type="region of interest" description="Disordered" evidence="4">
    <location>
        <begin position="1"/>
        <end position="20"/>
    </location>
</feature>
<dbReference type="Proteomes" id="UP000515498">
    <property type="component" value="Chromosome"/>
</dbReference>
<feature type="domain" description="PsrA tetracyclin repressor-like C-terminal" evidence="6">
    <location>
        <begin position="109"/>
        <end position="219"/>
    </location>
</feature>
<evidence type="ECO:0000313" key="7">
    <source>
        <dbReference type="EMBL" id="QNJ90772.1"/>
    </source>
</evidence>
<dbReference type="EMBL" id="CP059894">
    <property type="protein sequence ID" value="QNJ90772.1"/>
    <property type="molecule type" value="Genomic_DNA"/>
</dbReference>
<dbReference type="Pfam" id="PF00440">
    <property type="entry name" value="TetR_N"/>
    <property type="match status" value="1"/>
</dbReference>
<name>A0A7G8P8V6_9MYCO</name>
<feature type="domain" description="HTH tetR-type" evidence="5">
    <location>
        <begin position="28"/>
        <end position="75"/>
    </location>
</feature>
<dbReference type="KEGG" id="mflu:HZU40_21280"/>
<dbReference type="InterPro" id="IPR041586">
    <property type="entry name" value="PsrA_TetR_C"/>
</dbReference>
<evidence type="ECO:0000256" key="3">
    <source>
        <dbReference type="ARBA" id="ARBA00023163"/>
    </source>
</evidence>
<dbReference type="Gene3D" id="1.10.357.10">
    <property type="entry name" value="Tetracycline Repressor, domain 2"/>
    <property type="match status" value="1"/>
</dbReference>
<dbReference type="AlphaFoldDB" id="A0A7G8P8V6"/>
<feature type="compositionally biased region" description="Basic and acidic residues" evidence="4">
    <location>
        <begin position="1"/>
        <end position="13"/>
    </location>
</feature>
<dbReference type="InterPro" id="IPR050109">
    <property type="entry name" value="HTH-type_TetR-like_transc_reg"/>
</dbReference>
<evidence type="ECO:0000313" key="8">
    <source>
        <dbReference type="Proteomes" id="UP000515498"/>
    </source>
</evidence>
<keyword evidence="2" id="KW-0238">DNA-binding</keyword>
<dbReference type="GO" id="GO:0003700">
    <property type="term" value="F:DNA-binding transcription factor activity"/>
    <property type="evidence" value="ECO:0007669"/>
    <property type="project" value="TreeGrafter"/>
</dbReference>
<dbReference type="GO" id="GO:0000976">
    <property type="term" value="F:transcription cis-regulatory region binding"/>
    <property type="evidence" value="ECO:0007669"/>
    <property type="project" value="TreeGrafter"/>
</dbReference>
<reference evidence="7 8" key="1">
    <citation type="submission" date="2020-07" db="EMBL/GenBank/DDBJ databases">
        <title>Draft genome sequence of four isobutane-metabolizing strains capable of cometabolically degrading diverse ether contaminants.</title>
        <authorList>
            <person name="Chen W."/>
            <person name="Faulkner N."/>
            <person name="Smith C."/>
            <person name="Hyman M."/>
        </authorList>
    </citation>
    <scope>NUCLEOTIDE SEQUENCE [LARGE SCALE GENOMIC DNA]</scope>
    <source>
        <strain evidence="7 8">2A</strain>
    </source>
</reference>
<dbReference type="Pfam" id="PF17939">
    <property type="entry name" value="TetR_C_30"/>
    <property type="match status" value="1"/>
</dbReference>
<dbReference type="InterPro" id="IPR001647">
    <property type="entry name" value="HTH_TetR"/>
</dbReference>
<dbReference type="InterPro" id="IPR036271">
    <property type="entry name" value="Tet_transcr_reg_TetR-rel_C_sf"/>
</dbReference>
<gene>
    <name evidence="7" type="ORF">HZU40_21280</name>
</gene>
<dbReference type="SUPFAM" id="SSF46689">
    <property type="entry name" value="Homeodomain-like"/>
    <property type="match status" value="1"/>
</dbReference>
<evidence type="ECO:0000259" key="6">
    <source>
        <dbReference type="Pfam" id="PF17939"/>
    </source>
</evidence>
<dbReference type="SUPFAM" id="SSF48498">
    <property type="entry name" value="Tetracyclin repressor-like, C-terminal domain"/>
    <property type="match status" value="1"/>
</dbReference>
<accession>A0A7G8P8V6</accession>
<dbReference type="PANTHER" id="PTHR30055">
    <property type="entry name" value="HTH-TYPE TRANSCRIPTIONAL REGULATOR RUTR"/>
    <property type="match status" value="1"/>
</dbReference>
<evidence type="ECO:0000256" key="1">
    <source>
        <dbReference type="ARBA" id="ARBA00023015"/>
    </source>
</evidence>
<keyword evidence="3" id="KW-0804">Transcription</keyword>
<proteinExistence type="predicted"/>
<evidence type="ECO:0000256" key="4">
    <source>
        <dbReference type="SAM" id="MobiDB-lite"/>
    </source>
</evidence>
<dbReference type="PANTHER" id="PTHR30055:SF234">
    <property type="entry name" value="HTH-TYPE TRANSCRIPTIONAL REGULATOR BETI"/>
    <property type="match status" value="1"/>
</dbReference>
<organism evidence="7 8">
    <name type="scientific">Mycolicibacterium fluoranthenivorans</name>
    <dbReference type="NCBI Taxonomy" id="258505"/>
    <lineage>
        <taxon>Bacteria</taxon>
        <taxon>Bacillati</taxon>
        <taxon>Actinomycetota</taxon>
        <taxon>Actinomycetes</taxon>
        <taxon>Mycobacteriales</taxon>
        <taxon>Mycobacteriaceae</taxon>
        <taxon>Mycolicibacterium</taxon>
    </lineage>
</organism>
<sequence>MPSESDRIREQARTRGRNSSGEATRLKLITVAEAMFADRGIAAVSLNEIRLAAGQSNAAVVNYHFGSKDDLIKAILEDRLERIDEDRGRLLDQAVSGDHPTELRRLLAALILPQVSSIERGERHVELVAQLLFHGYSEPGGHAWILADPSLTAHGQRLNQLIWEHLSHLPEAVATARLRFVYTSSLNAVADHQRQRAIATKAPHTAMFVSDLIDSLTAIIRAPVSAETLEASRHEGVDSVRLERGPE</sequence>
<keyword evidence="1" id="KW-0805">Transcription regulation</keyword>
<dbReference type="RefSeq" id="WP_187095693.1">
    <property type="nucleotide sequence ID" value="NZ_CP059894.1"/>
</dbReference>
<evidence type="ECO:0000259" key="5">
    <source>
        <dbReference type="Pfam" id="PF00440"/>
    </source>
</evidence>
<evidence type="ECO:0000256" key="2">
    <source>
        <dbReference type="ARBA" id="ARBA00023125"/>
    </source>
</evidence>
<dbReference type="InterPro" id="IPR009057">
    <property type="entry name" value="Homeodomain-like_sf"/>
</dbReference>